<dbReference type="Proteomes" id="UP000593561">
    <property type="component" value="Unassembled WGS sequence"/>
</dbReference>
<comment type="caution">
    <text evidence="1">The sequence shown here is derived from an EMBL/GenBank/DDBJ whole genome shotgun (WGS) entry which is preliminary data.</text>
</comment>
<evidence type="ECO:0000313" key="1">
    <source>
        <dbReference type="EMBL" id="MBA0625811.1"/>
    </source>
</evidence>
<organism evidence="1 2">
    <name type="scientific">Gossypium davidsonii</name>
    <name type="common">Davidson's cotton</name>
    <name type="synonym">Gossypium klotzschianum subsp. davidsonii</name>
    <dbReference type="NCBI Taxonomy" id="34287"/>
    <lineage>
        <taxon>Eukaryota</taxon>
        <taxon>Viridiplantae</taxon>
        <taxon>Streptophyta</taxon>
        <taxon>Embryophyta</taxon>
        <taxon>Tracheophyta</taxon>
        <taxon>Spermatophyta</taxon>
        <taxon>Magnoliopsida</taxon>
        <taxon>eudicotyledons</taxon>
        <taxon>Gunneridae</taxon>
        <taxon>Pentapetalae</taxon>
        <taxon>rosids</taxon>
        <taxon>malvids</taxon>
        <taxon>Malvales</taxon>
        <taxon>Malvaceae</taxon>
        <taxon>Malvoideae</taxon>
        <taxon>Gossypium</taxon>
    </lineage>
</organism>
<sequence length="129" mass="15712">MDRKYMCPAFLLDAPLFWRHVDKFHFIINLDHMMKREKIWWRNLDKCLNISQKKYSYDWVLAVKCDLVLKSIFENAESNYPTNSYASVIRYCSNVYRYYNDNITPKISIINIKNKLSRQLSELYLHLFK</sequence>
<gene>
    <name evidence="1" type="ORF">Godav_003570</name>
</gene>
<evidence type="ECO:0000313" key="2">
    <source>
        <dbReference type="Proteomes" id="UP000593561"/>
    </source>
</evidence>
<protein>
    <submittedName>
        <fullName evidence="1">Uncharacterized protein</fullName>
    </submittedName>
</protein>
<dbReference type="AlphaFoldDB" id="A0A7J8SIB3"/>
<name>A0A7J8SIB3_GOSDV</name>
<dbReference type="EMBL" id="JABFAC010000010">
    <property type="protein sequence ID" value="MBA0625811.1"/>
    <property type="molecule type" value="Genomic_DNA"/>
</dbReference>
<proteinExistence type="predicted"/>
<feature type="non-terminal residue" evidence="1">
    <location>
        <position position="129"/>
    </location>
</feature>
<keyword evidence="2" id="KW-1185">Reference proteome</keyword>
<reference evidence="1 2" key="1">
    <citation type="journal article" date="2019" name="Genome Biol. Evol.">
        <title>Insights into the evolution of the New World diploid cottons (Gossypium, subgenus Houzingenia) based on genome sequencing.</title>
        <authorList>
            <person name="Grover C.E."/>
            <person name="Arick M.A. 2nd"/>
            <person name="Thrash A."/>
            <person name="Conover J.L."/>
            <person name="Sanders W.S."/>
            <person name="Peterson D.G."/>
            <person name="Frelichowski J.E."/>
            <person name="Scheffler J.A."/>
            <person name="Scheffler B.E."/>
            <person name="Wendel J.F."/>
        </authorList>
    </citation>
    <scope>NUCLEOTIDE SEQUENCE [LARGE SCALE GENOMIC DNA]</scope>
    <source>
        <strain evidence="1">27</strain>
        <tissue evidence="1">Leaf</tissue>
    </source>
</reference>
<accession>A0A7J8SIB3</accession>